<evidence type="ECO:0000313" key="3">
    <source>
        <dbReference type="Proteomes" id="UP000001549"/>
    </source>
</evidence>
<dbReference type="Proteomes" id="UP000001549">
    <property type="component" value="Chromosome"/>
</dbReference>
<dbReference type="RefSeq" id="WP_013874646.1">
    <property type="nucleotide sequence ID" value="NC_015656.1"/>
</dbReference>
<accession>F8B1K5</accession>
<evidence type="ECO:0000256" key="1">
    <source>
        <dbReference type="SAM" id="MobiDB-lite"/>
    </source>
</evidence>
<dbReference type="EMBL" id="CP002801">
    <property type="protein sequence ID" value="AEH10757.1"/>
    <property type="molecule type" value="Genomic_DNA"/>
</dbReference>
<protein>
    <submittedName>
        <fullName evidence="2">Uncharacterized protein</fullName>
    </submittedName>
</protein>
<dbReference type="KEGG" id="fsy:FsymDg_3466"/>
<organism evidence="2 3">
    <name type="scientific">Candidatus Protofrankia datiscae</name>
    <dbReference type="NCBI Taxonomy" id="2716812"/>
    <lineage>
        <taxon>Bacteria</taxon>
        <taxon>Bacillati</taxon>
        <taxon>Actinomycetota</taxon>
        <taxon>Actinomycetes</taxon>
        <taxon>Frankiales</taxon>
        <taxon>Frankiaceae</taxon>
        <taxon>Protofrankia</taxon>
    </lineage>
</organism>
<dbReference type="eggNOG" id="ENOG50335AB">
    <property type="taxonomic scope" value="Bacteria"/>
</dbReference>
<feature type="region of interest" description="Disordered" evidence="1">
    <location>
        <begin position="517"/>
        <end position="540"/>
    </location>
</feature>
<dbReference type="AlphaFoldDB" id="F8B1K5"/>
<sequence>MPGSSDVGFDAGWRLDFRAASAAAGSKPPVSVDRSGYDAEIQVVFESTWSAPTFTVTVDGMSGQDVDAILGGPYPEVEIALGWRDTPGSFLSAGAGVLTAVGLGPARTSTLTAVLAGRITALERTAGDVRYRTRFSGVDSTWARLQRSFVSGTPLPAQGTVVDWLRALLGSLTPAVTVVAEGNHPTIDGRTELRAGDRIADAVQALARSAFPDAPHGRIPVLLRDGTVHVGTWTTRLTGANNHPLDTATGLVDATPAPYEHDDPARDDPFATSTADAWDVVLLGRPGIKVGDAVTIRLPEVVKKKAAAGLADSVVGALGGAAALAAPIVGLLAPPTQAKPRDFRVVSVTHTLGRTTGFTTKLRVEGVGAAAKQPGPTTEAHRVAETIDARIGTMARSRRAVDAGIVTAQSVAASERRHAQRLDLDDGLAQAAPPNVAVRGRLDSPATRLTNKPYVTPFAYGGTGLVVPHYPGTRVVQLNHDGDPRNAVVAGCVWDEGSEPSSQAGDWWLTLPTNVAPATDGEDVTPAPDGRSAAPAPDGRVASDLVDAKGARVVNVLGFELTVGEDSMPNVGKRPDTPAAGVLTVKTKKGNASISIDADGNITISTDKEIRLNGEKVVMTVKTGVEVNKGTA</sequence>
<evidence type="ECO:0000313" key="2">
    <source>
        <dbReference type="EMBL" id="AEH10757.1"/>
    </source>
</evidence>
<dbReference type="HOGENOM" id="CLU_420203_0_0_11"/>
<dbReference type="STRING" id="656024.FsymDg_3466"/>
<reference evidence="2 3" key="1">
    <citation type="submission" date="2011-05" db="EMBL/GenBank/DDBJ databases">
        <title>Complete sequence of chromosome of Frankia symbiont of Datisca glomerata.</title>
        <authorList>
            <consortium name="US DOE Joint Genome Institute"/>
            <person name="Lucas S."/>
            <person name="Han J."/>
            <person name="Lapidus A."/>
            <person name="Cheng J.-F."/>
            <person name="Goodwin L."/>
            <person name="Pitluck S."/>
            <person name="Peters L."/>
            <person name="Mikhailova N."/>
            <person name="Chertkov O."/>
            <person name="Teshima H."/>
            <person name="Han C."/>
            <person name="Tapia R."/>
            <person name="Land M."/>
            <person name="Hauser L."/>
            <person name="Kyrpides N."/>
            <person name="Ivanova N."/>
            <person name="Pagani I."/>
            <person name="Berry A."/>
            <person name="Pawlowski K."/>
            <person name="Persson T."/>
            <person name="Vanden Heuvel B."/>
            <person name="Benson D."/>
            <person name="Woyke T."/>
        </authorList>
    </citation>
    <scope>NUCLEOTIDE SEQUENCE [LARGE SCALE GENOMIC DNA]</scope>
    <source>
        <strain evidence="3">4085684</strain>
    </source>
</reference>
<keyword evidence="3" id="KW-1185">Reference proteome</keyword>
<proteinExistence type="predicted"/>
<feature type="region of interest" description="Disordered" evidence="1">
    <location>
        <begin position="244"/>
        <end position="265"/>
    </location>
</feature>
<gene>
    <name evidence="2" type="ordered locus">FsymDg_3466</name>
</gene>
<name>F8B1K5_9ACTN</name>